<dbReference type="OrthoDB" id="9790785at2"/>
<organism evidence="6 7">
    <name type="scientific">Pseudoxanthobacter soli DSM 19599</name>
    <dbReference type="NCBI Taxonomy" id="1123029"/>
    <lineage>
        <taxon>Bacteria</taxon>
        <taxon>Pseudomonadati</taxon>
        <taxon>Pseudomonadota</taxon>
        <taxon>Alphaproteobacteria</taxon>
        <taxon>Hyphomicrobiales</taxon>
        <taxon>Segnochrobactraceae</taxon>
        <taxon>Pseudoxanthobacter</taxon>
    </lineage>
</organism>
<keyword evidence="7" id="KW-1185">Reference proteome</keyword>
<evidence type="ECO:0000313" key="7">
    <source>
        <dbReference type="Proteomes" id="UP000186406"/>
    </source>
</evidence>
<dbReference type="Proteomes" id="UP000186406">
    <property type="component" value="Unassembled WGS sequence"/>
</dbReference>
<evidence type="ECO:0000256" key="3">
    <source>
        <dbReference type="RuleBase" id="RU000363"/>
    </source>
</evidence>
<name>A0A1M7Z7J8_9HYPH</name>
<evidence type="ECO:0000313" key="6">
    <source>
        <dbReference type="EMBL" id="SHO60839.1"/>
    </source>
</evidence>
<accession>A0A1M7Z7J8</accession>
<dbReference type="Pfam" id="PF00106">
    <property type="entry name" value="adh_short"/>
    <property type="match status" value="1"/>
</dbReference>
<dbReference type="RefSeq" id="WP_073625540.1">
    <property type="nucleotide sequence ID" value="NZ_FRXO01000001.1"/>
</dbReference>
<sequence>MSEGAVADDTAGKTDAHKPFAGRIALVTGASRGIGRALALGLGAGGAHVVALARTVGALEELDDEIRAAGGEPITLVAADLKDLPALDRLGAALHSRWGRLDVLVGNAGILGPLTPVSHLEPKALEDVLTVNVTANARLIRSLDPLLRQSEHGRAIFLSSSAAWRGRPFWGAYAASKAALDALVRAYAAETEKTSLRVNLVNPGATRTRMRKQAMPGEDPELLPPPSDLVPPLLELLKPSFTETGRVYDFPTQTLMGFRAPAPLDQA</sequence>
<comment type="similarity">
    <text evidence="1 3">Belongs to the short-chain dehydrogenases/reductases (SDR) family.</text>
</comment>
<dbReference type="InterPro" id="IPR020904">
    <property type="entry name" value="Sc_DH/Rdtase_CS"/>
</dbReference>
<evidence type="ECO:0000256" key="1">
    <source>
        <dbReference type="ARBA" id="ARBA00006484"/>
    </source>
</evidence>
<dbReference type="EMBL" id="FRXO01000001">
    <property type="protein sequence ID" value="SHO60839.1"/>
    <property type="molecule type" value="Genomic_DNA"/>
</dbReference>
<dbReference type="PROSITE" id="PS00061">
    <property type="entry name" value="ADH_SHORT"/>
    <property type="match status" value="1"/>
</dbReference>
<dbReference type="GO" id="GO:0016020">
    <property type="term" value="C:membrane"/>
    <property type="evidence" value="ECO:0007669"/>
    <property type="project" value="TreeGrafter"/>
</dbReference>
<dbReference type="SMART" id="SM00822">
    <property type="entry name" value="PKS_KR"/>
    <property type="match status" value="1"/>
</dbReference>
<dbReference type="SUPFAM" id="SSF51735">
    <property type="entry name" value="NAD(P)-binding Rossmann-fold domains"/>
    <property type="match status" value="1"/>
</dbReference>
<proteinExistence type="inferred from homology"/>
<dbReference type="GO" id="GO:0016491">
    <property type="term" value="F:oxidoreductase activity"/>
    <property type="evidence" value="ECO:0007669"/>
    <property type="project" value="UniProtKB-KW"/>
</dbReference>
<reference evidence="6 7" key="1">
    <citation type="submission" date="2016-12" db="EMBL/GenBank/DDBJ databases">
        <authorList>
            <person name="Song W.-J."/>
            <person name="Kurnit D.M."/>
        </authorList>
    </citation>
    <scope>NUCLEOTIDE SEQUENCE [LARGE SCALE GENOMIC DNA]</scope>
    <source>
        <strain evidence="6 7">DSM 19599</strain>
    </source>
</reference>
<feature type="domain" description="Ketoreductase" evidence="5">
    <location>
        <begin position="23"/>
        <end position="219"/>
    </location>
</feature>
<dbReference type="InterPro" id="IPR036291">
    <property type="entry name" value="NAD(P)-bd_dom_sf"/>
</dbReference>
<evidence type="ECO:0000256" key="4">
    <source>
        <dbReference type="SAM" id="MobiDB-lite"/>
    </source>
</evidence>
<dbReference type="PRINTS" id="PR00081">
    <property type="entry name" value="GDHRDH"/>
</dbReference>
<dbReference type="PANTHER" id="PTHR44196:SF4">
    <property type="entry name" value="SHORT CHAIN DEHYDROGENASE"/>
    <property type="match status" value="1"/>
</dbReference>
<dbReference type="Gene3D" id="3.40.50.720">
    <property type="entry name" value="NAD(P)-binding Rossmann-like Domain"/>
    <property type="match status" value="1"/>
</dbReference>
<protein>
    <submittedName>
        <fullName evidence="6">NAD(P)-dependent dehydrogenase, short-chain alcohol dehydrogenase family</fullName>
    </submittedName>
</protein>
<evidence type="ECO:0000256" key="2">
    <source>
        <dbReference type="ARBA" id="ARBA00023002"/>
    </source>
</evidence>
<dbReference type="InterPro" id="IPR002347">
    <property type="entry name" value="SDR_fam"/>
</dbReference>
<gene>
    <name evidence="6" type="ORF">SAMN02745172_00430</name>
</gene>
<dbReference type="PANTHER" id="PTHR44196">
    <property type="entry name" value="DEHYDROGENASE/REDUCTASE SDR FAMILY MEMBER 7B"/>
    <property type="match status" value="1"/>
</dbReference>
<feature type="region of interest" description="Disordered" evidence="4">
    <location>
        <begin position="207"/>
        <end position="226"/>
    </location>
</feature>
<dbReference type="AlphaFoldDB" id="A0A1M7Z7J8"/>
<dbReference type="PRINTS" id="PR00080">
    <property type="entry name" value="SDRFAMILY"/>
</dbReference>
<dbReference type="STRING" id="1123029.SAMN02745172_00430"/>
<evidence type="ECO:0000259" key="5">
    <source>
        <dbReference type="SMART" id="SM00822"/>
    </source>
</evidence>
<keyword evidence="2" id="KW-0560">Oxidoreductase</keyword>
<dbReference type="InterPro" id="IPR057326">
    <property type="entry name" value="KR_dom"/>
</dbReference>